<accession>A0A0F9CYP4</accession>
<reference evidence="1" key="1">
    <citation type="journal article" date="2015" name="Nature">
        <title>Complex archaea that bridge the gap between prokaryotes and eukaryotes.</title>
        <authorList>
            <person name="Spang A."/>
            <person name="Saw J.H."/>
            <person name="Jorgensen S.L."/>
            <person name="Zaremba-Niedzwiedzka K."/>
            <person name="Martijn J."/>
            <person name="Lind A.E."/>
            <person name="van Eijk R."/>
            <person name="Schleper C."/>
            <person name="Guy L."/>
            <person name="Ettema T.J."/>
        </authorList>
    </citation>
    <scope>NUCLEOTIDE SEQUENCE</scope>
</reference>
<comment type="caution">
    <text evidence="1">The sequence shown here is derived from an EMBL/GenBank/DDBJ whole genome shotgun (WGS) entry which is preliminary data.</text>
</comment>
<organism evidence="1">
    <name type="scientific">marine sediment metagenome</name>
    <dbReference type="NCBI Taxonomy" id="412755"/>
    <lineage>
        <taxon>unclassified sequences</taxon>
        <taxon>metagenomes</taxon>
        <taxon>ecological metagenomes</taxon>
    </lineage>
</organism>
<dbReference type="AlphaFoldDB" id="A0A0F9CYP4"/>
<name>A0A0F9CYP4_9ZZZZ</name>
<sequence>MNEMTPDNMEINAYSLPFYDIPNWWGEKLAGVHRRTNTICFNASICLNEETSHKLESHCEGLLSHETIHAVINGPLCLGKSPGWDYFDDYDKGYELSHTN</sequence>
<proteinExistence type="predicted"/>
<protein>
    <submittedName>
        <fullName evidence="1">Uncharacterized protein</fullName>
    </submittedName>
</protein>
<gene>
    <name evidence="1" type="ORF">LCGC14_2264700</name>
</gene>
<dbReference type="EMBL" id="LAZR01031174">
    <property type="protein sequence ID" value="KKL54508.1"/>
    <property type="molecule type" value="Genomic_DNA"/>
</dbReference>
<evidence type="ECO:0000313" key="1">
    <source>
        <dbReference type="EMBL" id="KKL54508.1"/>
    </source>
</evidence>